<dbReference type="AlphaFoldDB" id="A0A8X7BJK0"/>
<evidence type="ECO:0000313" key="1">
    <source>
        <dbReference type="EMBL" id="GFY34171.1"/>
    </source>
</evidence>
<reference evidence="1" key="1">
    <citation type="submission" date="2020-08" db="EMBL/GenBank/DDBJ databases">
        <title>Multicomponent nature underlies the extraordinary mechanical properties of spider dragline silk.</title>
        <authorList>
            <person name="Kono N."/>
            <person name="Nakamura H."/>
            <person name="Mori M."/>
            <person name="Yoshida Y."/>
            <person name="Ohtoshi R."/>
            <person name="Malay A.D."/>
            <person name="Moran D.A.P."/>
            <person name="Tomita M."/>
            <person name="Numata K."/>
            <person name="Arakawa K."/>
        </authorList>
    </citation>
    <scope>NUCLEOTIDE SEQUENCE</scope>
</reference>
<sequence>MEKTHILCLCQDQIVGLTQKYCRSKSMHAAHTPLLISKSGMFLAGLEVYSVELVAPNDLATMPIEATVKLLRNVKKGNKIIN</sequence>
<dbReference type="Proteomes" id="UP000887159">
    <property type="component" value="Unassembled WGS sequence"/>
</dbReference>
<keyword evidence="2" id="KW-1185">Reference proteome</keyword>
<gene>
    <name evidence="1" type="ORF">TNCV_2504741</name>
</gene>
<evidence type="ECO:0000313" key="2">
    <source>
        <dbReference type="Proteomes" id="UP000887159"/>
    </source>
</evidence>
<organism evidence="1 2">
    <name type="scientific">Trichonephila clavipes</name>
    <name type="common">Golden silk orbweaver</name>
    <name type="synonym">Nephila clavipes</name>
    <dbReference type="NCBI Taxonomy" id="2585209"/>
    <lineage>
        <taxon>Eukaryota</taxon>
        <taxon>Metazoa</taxon>
        <taxon>Ecdysozoa</taxon>
        <taxon>Arthropoda</taxon>
        <taxon>Chelicerata</taxon>
        <taxon>Arachnida</taxon>
        <taxon>Araneae</taxon>
        <taxon>Araneomorphae</taxon>
        <taxon>Entelegynae</taxon>
        <taxon>Araneoidea</taxon>
        <taxon>Nephilidae</taxon>
        <taxon>Trichonephila</taxon>
    </lineage>
</organism>
<proteinExistence type="predicted"/>
<protein>
    <submittedName>
        <fullName evidence="1">Uncharacterized protein</fullName>
    </submittedName>
</protein>
<name>A0A8X7BJK0_TRICX</name>
<dbReference type="EMBL" id="BMAU01021422">
    <property type="protein sequence ID" value="GFY34171.1"/>
    <property type="molecule type" value="Genomic_DNA"/>
</dbReference>
<comment type="caution">
    <text evidence="1">The sequence shown here is derived from an EMBL/GenBank/DDBJ whole genome shotgun (WGS) entry which is preliminary data.</text>
</comment>
<accession>A0A8X7BJK0</accession>